<sequence length="76" mass="8907">MKSKKSLLYTYLIILVLLIVILFSAYLIRKKNIENFSDNEDIVIQLTKITNALNKINEQLEFGLSVRTVQYPYPKK</sequence>
<organism evidence="2">
    <name type="scientific">viral metagenome</name>
    <dbReference type="NCBI Taxonomy" id="1070528"/>
    <lineage>
        <taxon>unclassified sequences</taxon>
        <taxon>metagenomes</taxon>
        <taxon>organismal metagenomes</taxon>
    </lineage>
</organism>
<feature type="transmembrane region" description="Helical" evidence="1">
    <location>
        <begin position="6"/>
        <end position="28"/>
    </location>
</feature>
<protein>
    <submittedName>
        <fullName evidence="2">Uncharacterized protein</fullName>
    </submittedName>
</protein>
<dbReference type="AlphaFoldDB" id="A0A6C0JRW9"/>
<proteinExistence type="predicted"/>
<dbReference type="EMBL" id="MN740684">
    <property type="protein sequence ID" value="QHU07566.1"/>
    <property type="molecule type" value="Genomic_DNA"/>
</dbReference>
<reference evidence="2" key="1">
    <citation type="journal article" date="2020" name="Nature">
        <title>Giant virus diversity and host interactions through global metagenomics.</title>
        <authorList>
            <person name="Schulz F."/>
            <person name="Roux S."/>
            <person name="Paez-Espino D."/>
            <person name="Jungbluth S."/>
            <person name="Walsh D.A."/>
            <person name="Denef V.J."/>
            <person name="McMahon K.D."/>
            <person name="Konstantinidis K.T."/>
            <person name="Eloe-Fadrosh E.A."/>
            <person name="Kyrpides N.C."/>
            <person name="Woyke T."/>
        </authorList>
    </citation>
    <scope>NUCLEOTIDE SEQUENCE</scope>
    <source>
        <strain evidence="2">GVMAG-S-1040241-154</strain>
    </source>
</reference>
<name>A0A6C0JRW9_9ZZZZ</name>
<keyword evidence="1" id="KW-0812">Transmembrane</keyword>
<accession>A0A6C0JRW9</accession>
<keyword evidence="1" id="KW-0472">Membrane</keyword>
<evidence type="ECO:0000256" key="1">
    <source>
        <dbReference type="SAM" id="Phobius"/>
    </source>
</evidence>
<evidence type="ECO:0000313" key="2">
    <source>
        <dbReference type="EMBL" id="QHU07566.1"/>
    </source>
</evidence>
<keyword evidence="1" id="KW-1133">Transmembrane helix</keyword>